<dbReference type="InterPro" id="IPR036102">
    <property type="entry name" value="OsmC/Ohrsf"/>
</dbReference>
<evidence type="ECO:0000313" key="1">
    <source>
        <dbReference type="EMBL" id="MCH4564145.1"/>
    </source>
</evidence>
<organism evidence="1 2">
    <name type="scientific">Halomonas flagellata</name>
    <dbReference type="NCBI Taxonomy" id="2920385"/>
    <lineage>
        <taxon>Bacteria</taxon>
        <taxon>Pseudomonadati</taxon>
        <taxon>Pseudomonadota</taxon>
        <taxon>Gammaproteobacteria</taxon>
        <taxon>Oceanospirillales</taxon>
        <taxon>Halomonadaceae</taxon>
        <taxon>Halomonas</taxon>
    </lineage>
</organism>
<dbReference type="InterPro" id="IPR015946">
    <property type="entry name" value="KH_dom-like_a/b"/>
</dbReference>
<name>A0ABS9RWE8_9GAMM</name>
<sequence>MSQHQHDYRVRVTWTGNQGSGTRGYRAYSRDHEIEVAGKATLRGSADPAFLGDAGRHNPEDMLIASLSACHMLWYLHLCADAGIVVERYTDQAEGSMALTGNGGGYFTRVTLRPQVGIAAGSDPALAEQLHERAHRLCFIANSVNFPVACEPSMERAPAP</sequence>
<keyword evidence="2" id="KW-1185">Reference proteome</keyword>
<protein>
    <submittedName>
        <fullName evidence="1">OsmC family protein</fullName>
    </submittedName>
</protein>
<dbReference type="SUPFAM" id="SSF82784">
    <property type="entry name" value="OsmC-like"/>
    <property type="match status" value="1"/>
</dbReference>
<dbReference type="EMBL" id="JAKVPY010000016">
    <property type="protein sequence ID" value="MCH4564145.1"/>
    <property type="molecule type" value="Genomic_DNA"/>
</dbReference>
<dbReference type="PANTHER" id="PTHR42830:SF2">
    <property type="entry name" value="OSMC_OHR FAMILY PROTEIN"/>
    <property type="match status" value="1"/>
</dbReference>
<comment type="caution">
    <text evidence="1">The sequence shown here is derived from an EMBL/GenBank/DDBJ whole genome shotgun (WGS) entry which is preliminary data.</text>
</comment>
<proteinExistence type="predicted"/>
<dbReference type="InterPro" id="IPR003718">
    <property type="entry name" value="OsmC/Ohr_fam"/>
</dbReference>
<dbReference type="PANTHER" id="PTHR42830">
    <property type="entry name" value="OSMOTICALLY INDUCIBLE FAMILY PROTEIN"/>
    <property type="match status" value="1"/>
</dbReference>
<dbReference type="RefSeq" id="WP_240568765.1">
    <property type="nucleotide sequence ID" value="NZ_JAKVPY010000016.1"/>
</dbReference>
<gene>
    <name evidence="1" type="ORF">MKP05_13590</name>
</gene>
<dbReference type="Pfam" id="PF02566">
    <property type="entry name" value="OsmC"/>
    <property type="match status" value="1"/>
</dbReference>
<reference evidence="1 2" key="1">
    <citation type="submission" date="2022-02" db="EMBL/GenBank/DDBJ databases">
        <title>Halomonas fukangensis sp. nov., a halophilic bacterium isolated from a bulk soil of Kalidium foliatum at Fukang.</title>
        <authorList>
            <person name="Huang Y."/>
        </authorList>
    </citation>
    <scope>NUCLEOTIDE SEQUENCE [LARGE SCALE GENOMIC DNA]</scope>
    <source>
        <strain evidence="1 2">EGI 63088</strain>
    </source>
</reference>
<accession>A0ABS9RWE8</accession>
<dbReference type="Gene3D" id="3.30.300.20">
    <property type="match status" value="1"/>
</dbReference>
<evidence type="ECO:0000313" key="2">
    <source>
        <dbReference type="Proteomes" id="UP001202117"/>
    </source>
</evidence>
<dbReference type="InterPro" id="IPR052707">
    <property type="entry name" value="OsmC_Ohr_Peroxiredoxin"/>
</dbReference>
<dbReference type="Proteomes" id="UP001202117">
    <property type="component" value="Unassembled WGS sequence"/>
</dbReference>